<gene>
    <name evidence="1" type="ORF">Q604_UNBC05450G0001</name>
</gene>
<proteinExistence type="predicted"/>
<protein>
    <submittedName>
        <fullName evidence="1">Uncharacterized protein</fullName>
    </submittedName>
</protein>
<reference evidence="1" key="1">
    <citation type="submission" date="2013-12" db="EMBL/GenBank/DDBJ databases">
        <title>A Varibaculum cambriense genome reconstructed from a premature infant gut community with otherwise low bacterial novelty that shifts toward anaerobic metabolism during the third week of life.</title>
        <authorList>
            <person name="Brown C.T."/>
            <person name="Sharon I."/>
            <person name="Thomas B.C."/>
            <person name="Castelle C.J."/>
            <person name="Morowitz M.J."/>
            <person name="Banfield J.F."/>
        </authorList>
    </citation>
    <scope>NUCLEOTIDE SEQUENCE</scope>
</reference>
<evidence type="ECO:0000313" key="1">
    <source>
        <dbReference type="EMBL" id="ETJ40640.1"/>
    </source>
</evidence>
<name>W1YFZ0_9ZZZZ</name>
<organism evidence="1">
    <name type="scientific">human gut metagenome</name>
    <dbReference type="NCBI Taxonomy" id="408170"/>
    <lineage>
        <taxon>unclassified sequences</taxon>
        <taxon>metagenomes</taxon>
        <taxon>organismal metagenomes</taxon>
    </lineage>
</organism>
<accession>W1YFZ0</accession>
<sequence>KVLIKGTLQEVMKNLSSLEEVFFSLTEGGK</sequence>
<dbReference type="AlphaFoldDB" id="W1YFZ0"/>
<comment type="caution">
    <text evidence="1">The sequence shown here is derived from an EMBL/GenBank/DDBJ whole genome shotgun (WGS) entry which is preliminary data.</text>
</comment>
<feature type="non-terminal residue" evidence="1">
    <location>
        <position position="1"/>
    </location>
</feature>
<dbReference type="EMBL" id="AZMM01005450">
    <property type="protein sequence ID" value="ETJ40640.1"/>
    <property type="molecule type" value="Genomic_DNA"/>
</dbReference>